<protein>
    <submittedName>
        <fullName evidence="1">Uncharacterized protein</fullName>
    </submittedName>
</protein>
<name>A0A7J6R6S7_PEROL</name>
<dbReference type="Proteomes" id="UP000574390">
    <property type="component" value="Unassembled WGS sequence"/>
</dbReference>
<sequence>RLIMHMQSDRIQRKFPQLKTSYELYGYDTPARAHFKMQDGTDYEFPIEQYTLDEVQAEIHKSQFKSMLSNMKTRSLERLADED</sequence>
<organism evidence="1 2">
    <name type="scientific">Perkinsus olseni</name>
    <name type="common">Perkinsus atlanticus</name>
    <dbReference type="NCBI Taxonomy" id="32597"/>
    <lineage>
        <taxon>Eukaryota</taxon>
        <taxon>Sar</taxon>
        <taxon>Alveolata</taxon>
        <taxon>Perkinsozoa</taxon>
        <taxon>Perkinsea</taxon>
        <taxon>Perkinsida</taxon>
        <taxon>Perkinsidae</taxon>
        <taxon>Perkinsus</taxon>
    </lineage>
</organism>
<dbReference type="AlphaFoldDB" id="A0A7J6R6S7"/>
<proteinExistence type="predicted"/>
<gene>
    <name evidence="1" type="ORF">FOZ62_018373</name>
</gene>
<reference evidence="1 2" key="1">
    <citation type="submission" date="2020-04" db="EMBL/GenBank/DDBJ databases">
        <title>Perkinsus olseni comparative genomics.</title>
        <authorList>
            <person name="Bogema D.R."/>
        </authorList>
    </citation>
    <scope>NUCLEOTIDE SEQUENCE [LARGE SCALE GENOMIC DNA]</scope>
    <source>
        <strain evidence="1">ATCC PRA-205</strain>
    </source>
</reference>
<dbReference type="EMBL" id="JABANM010024362">
    <property type="protein sequence ID" value="KAF4716358.1"/>
    <property type="molecule type" value="Genomic_DNA"/>
</dbReference>
<evidence type="ECO:0000313" key="2">
    <source>
        <dbReference type="Proteomes" id="UP000574390"/>
    </source>
</evidence>
<evidence type="ECO:0000313" key="1">
    <source>
        <dbReference type="EMBL" id="KAF4716358.1"/>
    </source>
</evidence>
<comment type="caution">
    <text evidence="1">The sequence shown here is derived from an EMBL/GenBank/DDBJ whole genome shotgun (WGS) entry which is preliminary data.</text>
</comment>
<accession>A0A7J6R6S7</accession>
<feature type="non-terminal residue" evidence="1">
    <location>
        <position position="1"/>
    </location>
</feature>